<protein>
    <submittedName>
        <fullName evidence="2">Uncharacterized protein</fullName>
    </submittedName>
</protein>
<dbReference type="Proteomes" id="UP000583944">
    <property type="component" value="Unassembled WGS sequence"/>
</dbReference>
<sequence>MLQVRVVIVNVMSGTLEYGHGTLTGPLAPTRVLGPVFLMQTERALCEGFEAVMDVSRTGDTLVVFQGANTFFFEAQPDSAQQRSAEGKRPFYLFYLYSRFFPFFFLILLFKIFVDAWRVWFGAVGGAACVSDSCLVECSWIVWISSFFPFLWICFVCLRRCLAWHRLTMSTPRWGGWLTAGRLTCVALLAPCVLRRAAASRGFCVSVRRRRGHLMRR</sequence>
<accession>A0A7J6YEU7</accession>
<evidence type="ECO:0000256" key="1">
    <source>
        <dbReference type="SAM" id="Phobius"/>
    </source>
</evidence>
<proteinExistence type="predicted"/>
<keyword evidence="1" id="KW-0472">Membrane</keyword>
<feature type="transmembrane region" description="Helical" evidence="1">
    <location>
        <begin position="140"/>
        <end position="158"/>
    </location>
</feature>
<name>A0A7J6YEU7_TRYCR</name>
<evidence type="ECO:0000313" key="2">
    <source>
        <dbReference type="EMBL" id="KAF5225281.1"/>
    </source>
</evidence>
<reference evidence="2 3" key="1">
    <citation type="journal article" date="2019" name="Genome Biol. Evol.">
        <title>Nanopore Sequencing Significantly Improves Genome Assembly of the Protozoan Parasite Trypanosoma cruzi.</title>
        <authorList>
            <person name="Diaz-Viraque F."/>
            <person name="Pita S."/>
            <person name="Greif G."/>
            <person name="de Souza R.C.M."/>
            <person name="Iraola G."/>
            <person name="Robello C."/>
        </authorList>
    </citation>
    <scope>NUCLEOTIDE SEQUENCE [LARGE SCALE GENOMIC DNA]</scope>
    <source>
        <strain evidence="2 3">Berenice</strain>
    </source>
</reference>
<dbReference type="AlphaFoldDB" id="A0A7J6YEU7"/>
<keyword evidence="1" id="KW-1133">Transmembrane helix</keyword>
<dbReference type="VEuPathDB" id="TriTrypDB:ECC02_001458"/>
<feature type="transmembrane region" description="Helical" evidence="1">
    <location>
        <begin position="92"/>
        <end position="114"/>
    </location>
</feature>
<comment type="caution">
    <text evidence="2">The sequence shown here is derived from an EMBL/GenBank/DDBJ whole genome shotgun (WGS) entry which is preliminary data.</text>
</comment>
<organism evidence="2 3">
    <name type="scientific">Trypanosoma cruzi</name>
    <dbReference type="NCBI Taxonomy" id="5693"/>
    <lineage>
        <taxon>Eukaryota</taxon>
        <taxon>Discoba</taxon>
        <taxon>Euglenozoa</taxon>
        <taxon>Kinetoplastea</taxon>
        <taxon>Metakinetoplastina</taxon>
        <taxon>Trypanosomatida</taxon>
        <taxon>Trypanosomatidae</taxon>
        <taxon>Trypanosoma</taxon>
        <taxon>Schizotrypanum</taxon>
    </lineage>
</organism>
<evidence type="ECO:0000313" key="3">
    <source>
        <dbReference type="Proteomes" id="UP000583944"/>
    </source>
</evidence>
<dbReference type="EMBL" id="JABDHM010000007">
    <property type="protein sequence ID" value="KAF5225281.1"/>
    <property type="molecule type" value="Genomic_DNA"/>
</dbReference>
<gene>
    <name evidence="2" type="ORF">ECC02_001458</name>
</gene>
<keyword evidence="1" id="KW-0812">Transmembrane</keyword>
<dbReference type="VEuPathDB" id="TriTrypDB:BCY84_16859"/>